<dbReference type="EMBL" id="KL363338">
    <property type="protein sequence ID" value="KFD47160.1"/>
    <property type="molecule type" value="Genomic_DNA"/>
</dbReference>
<feature type="region of interest" description="Disordered" evidence="1">
    <location>
        <begin position="536"/>
        <end position="556"/>
    </location>
</feature>
<dbReference type="Proteomes" id="UP000030764">
    <property type="component" value="Unassembled WGS sequence"/>
</dbReference>
<feature type="non-terminal residue" evidence="2">
    <location>
        <position position="556"/>
    </location>
</feature>
<accession>A0A085LQB4</accession>
<organism evidence="2 3">
    <name type="scientific">Trichuris suis</name>
    <name type="common">pig whipworm</name>
    <dbReference type="NCBI Taxonomy" id="68888"/>
    <lineage>
        <taxon>Eukaryota</taxon>
        <taxon>Metazoa</taxon>
        <taxon>Ecdysozoa</taxon>
        <taxon>Nematoda</taxon>
        <taxon>Enoplea</taxon>
        <taxon>Dorylaimia</taxon>
        <taxon>Trichinellida</taxon>
        <taxon>Trichuridae</taxon>
        <taxon>Trichuris</taxon>
    </lineage>
</organism>
<feature type="region of interest" description="Disordered" evidence="1">
    <location>
        <begin position="476"/>
        <end position="508"/>
    </location>
</feature>
<evidence type="ECO:0000256" key="1">
    <source>
        <dbReference type="SAM" id="MobiDB-lite"/>
    </source>
</evidence>
<dbReference type="AlphaFoldDB" id="A0A085LQB4"/>
<gene>
    <name evidence="2" type="ORF">M513_11969</name>
</gene>
<proteinExistence type="predicted"/>
<evidence type="ECO:0000313" key="3">
    <source>
        <dbReference type="Proteomes" id="UP000030764"/>
    </source>
</evidence>
<name>A0A085LQB4_9BILA</name>
<feature type="non-terminal residue" evidence="2">
    <location>
        <position position="1"/>
    </location>
</feature>
<reference evidence="2 3" key="1">
    <citation type="journal article" date="2014" name="Nat. Genet.">
        <title>Genome and transcriptome of the porcine whipworm Trichuris suis.</title>
        <authorList>
            <person name="Jex A.R."/>
            <person name="Nejsum P."/>
            <person name="Schwarz E.M."/>
            <person name="Hu L."/>
            <person name="Young N.D."/>
            <person name="Hall R.S."/>
            <person name="Korhonen P.K."/>
            <person name="Liao S."/>
            <person name="Thamsborg S."/>
            <person name="Xia J."/>
            <person name="Xu P."/>
            <person name="Wang S."/>
            <person name="Scheerlinck J.P."/>
            <person name="Hofmann A."/>
            <person name="Sternberg P.W."/>
            <person name="Wang J."/>
            <person name="Gasser R.B."/>
        </authorList>
    </citation>
    <scope>NUCLEOTIDE SEQUENCE [LARGE SCALE GENOMIC DNA]</scope>
    <source>
        <strain evidence="2">DCEP-RM93M</strain>
    </source>
</reference>
<keyword evidence="3" id="KW-1185">Reference proteome</keyword>
<evidence type="ECO:0000313" key="2">
    <source>
        <dbReference type="EMBL" id="KFD47160.1"/>
    </source>
</evidence>
<protein>
    <submittedName>
        <fullName evidence="2">Uncharacterized protein</fullName>
    </submittedName>
</protein>
<feature type="compositionally biased region" description="Basic residues" evidence="1">
    <location>
        <begin position="496"/>
        <end position="505"/>
    </location>
</feature>
<sequence>SLSARSAARNDRKLSDCIQSGRPRLATKRRKASRKFCVVKLGTSSKCIALVTMQADIHFCLILSTTYKQWSCKINASSLKWTRFCYSPFWEICHFWLSSSPAVTSCSDRPLSTGCRYRQKDQSGVACERGYARFLLQSVFVGRCETRDVQPAKVPQLSNRHAAALGFHDLTSSLRVFSFSVGHILSEAFNQLGPCHQRLIFRSFVREQPRLSKSAGLSLVGQYRQAVGSDKAIVLSVQQTIRGSETFSSLLTNWTKRAPSTVAVNSKRGIVTSFDGATLAFDISSSTELSLGPRLTFRYTTAPYAIFDASQKTCSSMFSAIHVAPIPTHRGIRMSLLACMSAFHFCHLLFKLLGITVSQSTFSFHNVCSNIFATTVKGATKPSGSKIRAAHFNKDRFVSGSVWSATASGQLLVHFFKSNPPLFKSFLASSETDIASSNVRSSTYIFCLTAAAPCLYASALSSACLFTTAIAKKGEQVSPKQTRVKRQTEGVISRSNPRHKKRTKSRSSSCSRICMNIFSMSACTATLKRLNRSKIPTRSACSGGPASNKSFSATPL</sequence>